<dbReference type="SUPFAM" id="SSF53335">
    <property type="entry name" value="S-adenosyl-L-methionine-dependent methyltransferases"/>
    <property type="match status" value="1"/>
</dbReference>
<dbReference type="Pfam" id="PF08241">
    <property type="entry name" value="Methyltransf_11"/>
    <property type="match status" value="1"/>
</dbReference>
<feature type="domain" description="Methyltransferase type 11" evidence="1">
    <location>
        <begin position="31"/>
        <end position="105"/>
    </location>
</feature>
<evidence type="ECO:0000313" key="2">
    <source>
        <dbReference type="EMBL" id="KUP94608.1"/>
    </source>
</evidence>
<sequence>MEMSNPVEDRSEAVLPVKLNIGSGKDFRSDCLNLDYSDYWSPDIQVDLSRKDLVGSCFPTDRFGEVEIKHEMFDEIICNDVIEHIPDLVSAMTNCLNVLKFGGKFNILVP</sequence>
<keyword evidence="3" id="KW-1185">Reference proteome</keyword>
<dbReference type="InterPro" id="IPR029063">
    <property type="entry name" value="SAM-dependent_MTases_sf"/>
</dbReference>
<evidence type="ECO:0000313" key="3">
    <source>
        <dbReference type="Proteomes" id="UP000068382"/>
    </source>
</evidence>
<dbReference type="RefSeq" id="WP_068240168.1">
    <property type="nucleotide sequence ID" value="NZ_LPUY01000012.1"/>
</dbReference>
<name>A0A132C1Z3_9RHOB</name>
<dbReference type="OrthoDB" id="9787738at2"/>
<dbReference type="InterPro" id="IPR013216">
    <property type="entry name" value="Methyltransf_11"/>
</dbReference>
<dbReference type="Proteomes" id="UP000068382">
    <property type="component" value="Unassembled WGS sequence"/>
</dbReference>
<reference evidence="2 3" key="1">
    <citation type="submission" date="2015-12" db="EMBL/GenBank/DDBJ databases">
        <title>Genome sequence of the marine Rhodobacteraceae strain O3.65, Candidatus Tritonibacter horizontis.</title>
        <authorList>
            <person name="Poehlein A."/>
            <person name="Giebel H.A."/>
            <person name="Voget S."/>
            <person name="Brinkhoff T."/>
        </authorList>
    </citation>
    <scope>NUCLEOTIDE SEQUENCE [LARGE SCALE GENOMIC DNA]</scope>
    <source>
        <strain evidence="2 3">O3.65</strain>
    </source>
</reference>
<gene>
    <name evidence="2" type="ORF">TRIHO_05340</name>
</gene>
<proteinExistence type="predicted"/>
<evidence type="ECO:0000259" key="1">
    <source>
        <dbReference type="Pfam" id="PF08241"/>
    </source>
</evidence>
<dbReference type="EMBL" id="LPUY01000012">
    <property type="protein sequence ID" value="KUP94608.1"/>
    <property type="molecule type" value="Genomic_DNA"/>
</dbReference>
<dbReference type="GO" id="GO:0008757">
    <property type="term" value="F:S-adenosylmethionine-dependent methyltransferase activity"/>
    <property type="evidence" value="ECO:0007669"/>
    <property type="project" value="InterPro"/>
</dbReference>
<dbReference type="Gene3D" id="3.40.50.150">
    <property type="entry name" value="Vaccinia Virus protein VP39"/>
    <property type="match status" value="1"/>
</dbReference>
<comment type="caution">
    <text evidence="2">The sequence shown here is derived from an EMBL/GenBank/DDBJ whole genome shotgun (WGS) entry which is preliminary data.</text>
</comment>
<accession>A0A132C1Z3</accession>
<protein>
    <recommendedName>
        <fullName evidence="1">Methyltransferase type 11 domain-containing protein</fullName>
    </recommendedName>
</protein>
<organism evidence="2 3">
    <name type="scientific">Tritonibacter horizontis</name>
    <dbReference type="NCBI Taxonomy" id="1768241"/>
    <lineage>
        <taxon>Bacteria</taxon>
        <taxon>Pseudomonadati</taxon>
        <taxon>Pseudomonadota</taxon>
        <taxon>Alphaproteobacteria</taxon>
        <taxon>Rhodobacterales</taxon>
        <taxon>Paracoccaceae</taxon>
        <taxon>Tritonibacter</taxon>
    </lineage>
</organism>
<dbReference type="AlphaFoldDB" id="A0A132C1Z3"/>